<dbReference type="GO" id="GO:0045893">
    <property type="term" value="P:positive regulation of DNA-templated transcription"/>
    <property type="evidence" value="ECO:0007669"/>
    <property type="project" value="EnsemblPlants"/>
</dbReference>
<feature type="domain" description="Homeobox" evidence="16">
    <location>
        <begin position="809"/>
        <end position="869"/>
    </location>
</feature>
<feature type="compositionally biased region" description="Basic residues" evidence="14">
    <location>
        <begin position="348"/>
        <end position="360"/>
    </location>
</feature>
<dbReference type="GO" id="GO:0005634">
    <property type="term" value="C:nucleus"/>
    <property type="evidence" value="ECO:0007669"/>
    <property type="project" value="UniProtKB-SubCell"/>
</dbReference>
<evidence type="ECO:0000256" key="9">
    <source>
        <dbReference type="ARBA" id="ARBA00023163"/>
    </source>
</evidence>
<evidence type="ECO:0000256" key="12">
    <source>
        <dbReference type="PROSITE-ProRule" id="PRU00146"/>
    </source>
</evidence>
<organism evidence="17 18">
    <name type="scientific">Corchorus capsularis</name>
    <name type="common">Jute</name>
    <dbReference type="NCBI Taxonomy" id="210143"/>
    <lineage>
        <taxon>Eukaryota</taxon>
        <taxon>Viridiplantae</taxon>
        <taxon>Streptophyta</taxon>
        <taxon>Embryophyta</taxon>
        <taxon>Tracheophyta</taxon>
        <taxon>Spermatophyta</taxon>
        <taxon>Magnoliopsida</taxon>
        <taxon>eudicotyledons</taxon>
        <taxon>Gunneridae</taxon>
        <taxon>Pentapetalae</taxon>
        <taxon>rosids</taxon>
        <taxon>malvids</taxon>
        <taxon>Malvales</taxon>
        <taxon>Malvaceae</taxon>
        <taxon>Grewioideae</taxon>
        <taxon>Apeibeae</taxon>
        <taxon>Corchorus</taxon>
    </lineage>
</organism>
<feature type="compositionally biased region" description="Low complexity" evidence="14">
    <location>
        <begin position="804"/>
        <end position="814"/>
    </location>
</feature>
<evidence type="ECO:0000256" key="14">
    <source>
        <dbReference type="SAM" id="MobiDB-lite"/>
    </source>
</evidence>
<dbReference type="SMART" id="SM00249">
    <property type="entry name" value="PHD"/>
    <property type="match status" value="1"/>
</dbReference>
<keyword evidence="10 11" id="KW-0539">Nucleus</keyword>
<dbReference type="InterPro" id="IPR001965">
    <property type="entry name" value="Znf_PHD"/>
</dbReference>
<keyword evidence="9" id="KW-0804">Transcription</keyword>
<keyword evidence="6" id="KW-0805">Transcription regulation</keyword>
<dbReference type="InterPro" id="IPR045876">
    <property type="entry name" value="PRHA-like_PHD-finger"/>
</dbReference>
<dbReference type="EMBL" id="AWWV01011148">
    <property type="protein sequence ID" value="OMO73948.1"/>
    <property type="molecule type" value="Genomic_DNA"/>
</dbReference>
<feature type="compositionally biased region" description="Basic and acidic residues" evidence="14">
    <location>
        <begin position="238"/>
        <end position="254"/>
    </location>
</feature>
<dbReference type="PANTHER" id="PTHR12628">
    <property type="entry name" value="POLYCOMB-LIKE TRANSCRIPTION FACTOR"/>
    <property type="match status" value="1"/>
</dbReference>
<dbReference type="SMART" id="SM00389">
    <property type="entry name" value="HOX"/>
    <property type="match status" value="1"/>
</dbReference>
<dbReference type="STRING" id="210143.A0A1R3HUG7"/>
<evidence type="ECO:0000256" key="3">
    <source>
        <dbReference type="ARBA" id="ARBA00022723"/>
    </source>
</evidence>
<feature type="region of interest" description="Disordered" evidence="14">
    <location>
        <begin position="541"/>
        <end position="679"/>
    </location>
</feature>
<dbReference type="InterPro" id="IPR013083">
    <property type="entry name" value="Znf_RING/FYVE/PHD"/>
</dbReference>
<evidence type="ECO:0000256" key="13">
    <source>
        <dbReference type="RuleBase" id="RU000682"/>
    </source>
</evidence>
<evidence type="ECO:0000256" key="4">
    <source>
        <dbReference type="ARBA" id="ARBA00022771"/>
    </source>
</evidence>
<name>A0A1R3HUG7_COCAP</name>
<dbReference type="Gene3D" id="1.10.10.60">
    <property type="entry name" value="Homeodomain-like"/>
    <property type="match status" value="1"/>
</dbReference>
<feature type="compositionally biased region" description="Basic residues" evidence="14">
    <location>
        <begin position="293"/>
        <end position="313"/>
    </location>
</feature>
<dbReference type="GO" id="GO:0043565">
    <property type="term" value="F:sequence-specific DNA binding"/>
    <property type="evidence" value="ECO:0007669"/>
    <property type="project" value="EnsemblPlants"/>
</dbReference>
<feature type="region of interest" description="Disordered" evidence="14">
    <location>
        <begin position="178"/>
        <end position="221"/>
    </location>
</feature>
<feature type="compositionally biased region" description="Polar residues" evidence="14">
    <location>
        <begin position="749"/>
        <end position="769"/>
    </location>
</feature>
<proteinExistence type="inferred from homology"/>
<dbReference type="Gramene" id="OMO73948">
    <property type="protein sequence ID" value="OMO73948"/>
    <property type="gene ID" value="CCACVL1_17051"/>
</dbReference>
<dbReference type="OrthoDB" id="1903104at2759"/>
<keyword evidence="7 11" id="KW-0238">DNA-binding</keyword>
<dbReference type="CDD" id="cd15504">
    <property type="entry name" value="PHD_PRHA_like"/>
    <property type="match status" value="1"/>
</dbReference>
<dbReference type="PROSITE" id="PS50016">
    <property type="entry name" value="ZF_PHD_2"/>
    <property type="match status" value="1"/>
</dbReference>
<reference evidence="17 18" key="1">
    <citation type="submission" date="2013-09" db="EMBL/GenBank/DDBJ databases">
        <title>Corchorus capsularis genome sequencing.</title>
        <authorList>
            <person name="Alam M."/>
            <person name="Haque M.S."/>
            <person name="Islam M.S."/>
            <person name="Emdad E.M."/>
            <person name="Islam M.M."/>
            <person name="Ahmed B."/>
            <person name="Halim A."/>
            <person name="Hossen Q.M.M."/>
            <person name="Hossain M.Z."/>
            <person name="Ahmed R."/>
            <person name="Khan M.M."/>
            <person name="Islam R."/>
            <person name="Rashid M.M."/>
            <person name="Khan S.A."/>
            <person name="Rahman M.S."/>
            <person name="Alam M."/>
        </authorList>
    </citation>
    <scope>NUCLEOTIDE SEQUENCE [LARGE SCALE GENOMIC DNA]</scope>
    <source>
        <strain evidence="18">cv. CVL-1</strain>
        <tissue evidence="17">Whole seedling</tissue>
    </source>
</reference>
<evidence type="ECO:0000256" key="6">
    <source>
        <dbReference type="ARBA" id="ARBA00023015"/>
    </source>
</evidence>
<dbReference type="SUPFAM" id="SSF46689">
    <property type="entry name" value="Homeodomain-like"/>
    <property type="match status" value="1"/>
</dbReference>
<dbReference type="InterPro" id="IPR009057">
    <property type="entry name" value="Homeodomain-like_sf"/>
</dbReference>
<sequence length="888" mass="97944">MIKVQHMGVSPSQRKSRKGNHICPEESTSEKAQEFGSEYLLTELSENKQQCSNAVTQNEPADIPAGKSGSGIHEPSSEYMAKNSSPEHFCKGVSGHKHTGESICPQDVHKETSEEKHKCGSEIAQNVEDACTSVCGLPAKNLQPSSEGLSKNGTTESSGVLPEDLSKCIQTEELSCPQIGSSEPTIDFGSGNICKELDQPPEQQQQLEFESLPNGREKGTTAVTPNVLDQAMQLKPENTNKSHCGEHLQSHTEGVEPLGLPEEFATGDPDIEQSRLPCEDMASGLQKEEKKPRYLIKHSARRKTSKAFKKKYMLRSSRSSDRVLRSKSQEKPDASEPSNNLADVGSSKQKRRTKRKKKRGKGEAADEYSRIRTHLRYLLNRINYEQNLIDAYSTEGWKGLSLEKLKPEKELQRATSEILRRKLKIRDLFQRIDSLSAEGRLPESLFDSEGQIDSEDIFCAKCGSKDLSANNDIILCDGACDRGFHQYCLQPPLLKEDIPPDDEGWLCPGCDCKVDCIKLVNECQGTRLSISDCWEKVFPEAAPGGQNQDPNFGLPSDDSDDNDYNPDGSETDEKDQGDESSSDESDFTSTSGDLEVPANVDPYLGLPSDDSEDDDFNPDNPDHDDVVKPESSSSDFTSDSEDLGATLEGNTSQKDEGPFSSSALRDSKRGKAKLGGKASLNDELTELASGEDGSTFSKKRTIERLDYKKLYDETYGNVPSSSSDDENWGDTAMPRKRRKQTAEAISAPANGNVSASRRALASNNLTQSPKESEHKSRRKTRQTSKLKDADSSPAELQGGTSVPSSSGKKAGSSSYRRLGEAEKQRLYSSFKENQYPDRATKECLAKELEMTLQQVSKWFDNTRWSYHNSPSMSAKIVSANDITPKKNN</sequence>
<accession>A0A1R3HUG7</accession>
<feature type="DNA-binding region" description="Homeobox" evidence="11">
    <location>
        <begin position="811"/>
        <end position="870"/>
    </location>
</feature>
<dbReference type="AlphaFoldDB" id="A0A1R3HUG7"/>
<dbReference type="GO" id="GO:0003682">
    <property type="term" value="F:chromatin binding"/>
    <property type="evidence" value="ECO:0007669"/>
    <property type="project" value="TreeGrafter"/>
</dbReference>
<dbReference type="GO" id="GO:0045814">
    <property type="term" value="P:negative regulation of gene expression, epigenetic"/>
    <property type="evidence" value="ECO:0007669"/>
    <property type="project" value="TreeGrafter"/>
</dbReference>
<dbReference type="InterPro" id="IPR001356">
    <property type="entry name" value="HD"/>
</dbReference>
<feature type="compositionally biased region" description="Acidic residues" evidence="14">
    <location>
        <begin position="557"/>
        <end position="586"/>
    </location>
</feature>
<evidence type="ECO:0000256" key="11">
    <source>
        <dbReference type="PROSITE-ProRule" id="PRU00108"/>
    </source>
</evidence>
<dbReference type="SUPFAM" id="SSF57903">
    <property type="entry name" value="FYVE/PHD zinc finger"/>
    <property type="match status" value="1"/>
</dbReference>
<dbReference type="InterPro" id="IPR019787">
    <property type="entry name" value="Znf_PHD-finger"/>
</dbReference>
<feature type="compositionally biased region" description="Polar residues" evidence="14">
    <location>
        <begin position="142"/>
        <end position="158"/>
    </location>
</feature>
<feature type="domain" description="PHD-type" evidence="15">
    <location>
        <begin position="456"/>
        <end position="513"/>
    </location>
</feature>
<evidence type="ECO:0000313" key="17">
    <source>
        <dbReference type="EMBL" id="OMO73948.1"/>
    </source>
</evidence>
<evidence type="ECO:0008006" key="19">
    <source>
        <dbReference type="Google" id="ProtNLM"/>
    </source>
</evidence>
<evidence type="ECO:0000259" key="16">
    <source>
        <dbReference type="PROSITE" id="PS50071"/>
    </source>
</evidence>
<dbReference type="PROSITE" id="PS01359">
    <property type="entry name" value="ZF_PHD_1"/>
    <property type="match status" value="1"/>
</dbReference>
<keyword evidence="3" id="KW-0479">Metal-binding</keyword>
<dbReference type="OMA" id="NDEQYLG"/>
<feature type="region of interest" description="Disordered" evidence="14">
    <location>
        <begin position="237"/>
        <end position="366"/>
    </location>
</feature>
<feature type="region of interest" description="Disordered" evidence="14">
    <location>
        <begin position="142"/>
        <end position="162"/>
    </location>
</feature>
<dbReference type="Proteomes" id="UP000188268">
    <property type="component" value="Unassembled WGS sequence"/>
</dbReference>
<feature type="compositionally biased region" description="Basic residues" evidence="14">
    <location>
        <begin position="775"/>
        <end position="784"/>
    </location>
</feature>
<evidence type="ECO:0000256" key="1">
    <source>
        <dbReference type="ARBA" id="ARBA00004123"/>
    </source>
</evidence>
<feature type="compositionally biased region" description="Basic and acidic residues" evidence="14">
    <location>
        <begin position="318"/>
        <end position="334"/>
    </location>
</feature>
<dbReference type="GO" id="GO:0008270">
    <property type="term" value="F:zinc ion binding"/>
    <property type="evidence" value="ECO:0007669"/>
    <property type="project" value="UniProtKB-KW"/>
</dbReference>
<dbReference type="Pfam" id="PF00628">
    <property type="entry name" value="PHD"/>
    <property type="match status" value="1"/>
</dbReference>
<evidence type="ECO:0000256" key="5">
    <source>
        <dbReference type="ARBA" id="ARBA00022833"/>
    </source>
</evidence>
<feature type="region of interest" description="Disordered" evidence="14">
    <location>
        <begin position="51"/>
        <end position="109"/>
    </location>
</feature>
<dbReference type="PANTHER" id="PTHR12628:SF13">
    <property type="entry name" value="HOMEOBOX PROTEIN HAT3.1"/>
    <property type="match status" value="1"/>
</dbReference>
<feature type="region of interest" description="Disordered" evidence="14">
    <location>
        <begin position="1"/>
        <end position="33"/>
    </location>
</feature>
<dbReference type="Pfam" id="PF00046">
    <property type="entry name" value="Homeodomain"/>
    <property type="match status" value="1"/>
</dbReference>
<feature type="compositionally biased region" description="Low complexity" evidence="14">
    <location>
        <begin position="200"/>
        <end position="213"/>
    </location>
</feature>
<gene>
    <name evidence="17" type="ORF">CCACVL1_17051</name>
</gene>
<evidence type="ECO:0000256" key="10">
    <source>
        <dbReference type="ARBA" id="ARBA00023242"/>
    </source>
</evidence>
<keyword evidence="4 12" id="KW-0863">Zinc-finger</keyword>
<evidence type="ECO:0000256" key="2">
    <source>
        <dbReference type="ARBA" id="ARBA00007427"/>
    </source>
</evidence>
<dbReference type="FunFam" id="3.30.40.10:FF:000650">
    <property type="entry name" value="Homeobox protein HAT3.1"/>
    <property type="match status" value="1"/>
</dbReference>
<comment type="caution">
    <text evidence="17">The sequence shown here is derived from an EMBL/GenBank/DDBJ whole genome shotgun (WGS) entry which is preliminary data.</text>
</comment>
<keyword evidence="5" id="KW-0862">Zinc</keyword>
<dbReference type="PROSITE" id="PS50071">
    <property type="entry name" value="HOMEOBOX_2"/>
    <property type="match status" value="1"/>
</dbReference>
<dbReference type="InterPro" id="IPR019786">
    <property type="entry name" value="Zinc_finger_PHD-type_CS"/>
</dbReference>
<dbReference type="Gene3D" id="3.30.40.10">
    <property type="entry name" value="Zinc/RING finger domain, C3HC4 (zinc finger)"/>
    <property type="match status" value="1"/>
</dbReference>
<dbReference type="InterPro" id="IPR011011">
    <property type="entry name" value="Znf_FYVE_PHD"/>
</dbReference>
<evidence type="ECO:0000259" key="15">
    <source>
        <dbReference type="PROSITE" id="PS50016"/>
    </source>
</evidence>
<comment type="subcellular location">
    <subcellularLocation>
        <location evidence="1 11 13">Nucleus</location>
    </subcellularLocation>
</comment>
<keyword evidence="8 11" id="KW-0371">Homeobox</keyword>
<comment type="similarity">
    <text evidence="2">Belongs to the PHD-associated homeobox family.</text>
</comment>
<dbReference type="CDD" id="cd00086">
    <property type="entry name" value="homeodomain"/>
    <property type="match status" value="1"/>
</dbReference>
<keyword evidence="18" id="KW-1185">Reference proteome</keyword>
<evidence type="ECO:0000256" key="8">
    <source>
        <dbReference type="ARBA" id="ARBA00023155"/>
    </source>
</evidence>
<evidence type="ECO:0000256" key="7">
    <source>
        <dbReference type="ARBA" id="ARBA00023125"/>
    </source>
</evidence>
<protein>
    <recommendedName>
        <fullName evidence="19">Zinc finger, PHD-type</fullName>
    </recommendedName>
</protein>
<evidence type="ECO:0000313" key="18">
    <source>
        <dbReference type="Proteomes" id="UP000188268"/>
    </source>
</evidence>
<feature type="region of interest" description="Disordered" evidence="14">
    <location>
        <begin position="707"/>
        <end position="820"/>
    </location>
</feature>